<feature type="region of interest" description="Disordered" evidence="1">
    <location>
        <begin position="606"/>
        <end position="692"/>
    </location>
</feature>
<accession>A0A6A6TJR2</accession>
<dbReference type="PANTHER" id="PTHR34755">
    <property type="entry name" value="SERINE/ARGININE REPETITIVE MATRIX PROTEIN 3-RELATED"/>
    <property type="match status" value="1"/>
</dbReference>
<evidence type="ECO:0000313" key="2">
    <source>
        <dbReference type="EMBL" id="KAF2660130.1"/>
    </source>
</evidence>
<organism evidence="2 3">
    <name type="scientific">Lophiostoma macrostomum CBS 122681</name>
    <dbReference type="NCBI Taxonomy" id="1314788"/>
    <lineage>
        <taxon>Eukaryota</taxon>
        <taxon>Fungi</taxon>
        <taxon>Dikarya</taxon>
        <taxon>Ascomycota</taxon>
        <taxon>Pezizomycotina</taxon>
        <taxon>Dothideomycetes</taxon>
        <taxon>Pleosporomycetidae</taxon>
        <taxon>Pleosporales</taxon>
        <taxon>Lophiostomataceae</taxon>
        <taxon>Lophiostoma</taxon>
    </lineage>
</organism>
<evidence type="ECO:0000256" key="1">
    <source>
        <dbReference type="SAM" id="MobiDB-lite"/>
    </source>
</evidence>
<evidence type="ECO:0000313" key="3">
    <source>
        <dbReference type="Proteomes" id="UP000799324"/>
    </source>
</evidence>
<dbReference type="AlphaFoldDB" id="A0A6A6TJR2"/>
<feature type="compositionally biased region" description="Acidic residues" evidence="1">
    <location>
        <begin position="675"/>
        <end position="684"/>
    </location>
</feature>
<protein>
    <submittedName>
        <fullName evidence="2">Uncharacterized protein</fullName>
    </submittedName>
</protein>
<dbReference type="InterPro" id="IPR032675">
    <property type="entry name" value="LRR_dom_sf"/>
</dbReference>
<feature type="compositionally biased region" description="Low complexity" evidence="1">
    <location>
        <begin position="60"/>
        <end position="69"/>
    </location>
</feature>
<feature type="compositionally biased region" description="Basic and acidic residues" evidence="1">
    <location>
        <begin position="28"/>
        <end position="37"/>
    </location>
</feature>
<dbReference type="Proteomes" id="UP000799324">
    <property type="component" value="Unassembled WGS sequence"/>
</dbReference>
<proteinExistence type="predicted"/>
<dbReference type="Gene3D" id="3.80.10.10">
    <property type="entry name" value="Ribonuclease Inhibitor"/>
    <property type="match status" value="1"/>
</dbReference>
<dbReference type="OrthoDB" id="5395390at2759"/>
<dbReference type="InterPro" id="IPR052109">
    <property type="entry name" value="SRRM_Domain-Containing"/>
</dbReference>
<dbReference type="EMBL" id="MU004301">
    <property type="protein sequence ID" value="KAF2660130.1"/>
    <property type="molecule type" value="Genomic_DNA"/>
</dbReference>
<feature type="compositionally biased region" description="Acidic residues" evidence="1">
    <location>
        <begin position="95"/>
        <end position="105"/>
    </location>
</feature>
<sequence>MAVTLKRRRDAVSYKEPSSDDDLLGASDSDHTPEKRRAAPQRRSARHQDPESRQLRTVFQQTQTSSTSSNHQRLSAKDESRLRRHTKVSYRESSSDEDSGTEFEPDQPTLPPQRTTQRTGATPITKSSKRSRGRPRKAFGASKRPNVPNVPDVKVKRPAPAIITDGKIPAWERLPYHVLLQIFVYASHPLHDDNFNPTPSILWLARTARLCPAFTKPALTALYRNPPIFAMGQNRKALVHHLISPPEDAHEDYSVMVKRLELDATKMSKLTDAQNSQDDLKALVMSFKTLKEIDFFDPFDKAPYRARSRRIRKWYYPDDLLTTLGNSDIRLKSWHWNSTFCGQGILRLKEVHTSNAFQSLRELTLTKFDPRISRKTSETESEPTEEELLGSALSVLPNLRSLTFETCEVVNYRLLPLLPSNLVTLNITNCQELLSDPLHAFLADNGQRIEELTLNHNQSLDLAFLVDLKQTCPRLEALKMDMHYYNTLSFASDNEPLYDELLPGAIPPTWPSSLRVIDLEFLRMQSDDAAVAFFTSLIDAADALPWLRVIVLSTIIDIEWRQRAAFRQKWTAQFEQVFTMRSSAPSPHLVSLRAFREWKASKDQQLDQQDIDVTADTIPIGANRSNSRQLTEESESEDNTSDQSELTARERKQSEKWDTKRLRTRGKSSAHYDETTDSEDESDRGDDSETEKIKFIQGRCHTLEFRIDNSRPQEQLYEEADFLDDELSGDSDWNGEDPPEQEE</sequence>
<feature type="compositionally biased region" description="Basic residues" evidence="1">
    <location>
        <begin position="127"/>
        <end position="137"/>
    </location>
</feature>
<feature type="region of interest" description="Disordered" evidence="1">
    <location>
        <begin position="1"/>
        <end position="153"/>
    </location>
</feature>
<feature type="compositionally biased region" description="Low complexity" evidence="1">
    <location>
        <begin position="143"/>
        <end position="152"/>
    </location>
</feature>
<dbReference type="SUPFAM" id="SSF52047">
    <property type="entry name" value="RNI-like"/>
    <property type="match status" value="1"/>
</dbReference>
<dbReference type="PANTHER" id="PTHR34755:SF4">
    <property type="entry name" value="F-BOX DOMAIN-CONTAINING PROTEIN"/>
    <property type="match status" value="1"/>
</dbReference>
<feature type="compositionally biased region" description="Basic and acidic residues" evidence="1">
    <location>
        <begin position="647"/>
        <end position="661"/>
    </location>
</feature>
<reference evidence="2" key="1">
    <citation type="journal article" date="2020" name="Stud. Mycol.">
        <title>101 Dothideomycetes genomes: a test case for predicting lifestyles and emergence of pathogens.</title>
        <authorList>
            <person name="Haridas S."/>
            <person name="Albert R."/>
            <person name="Binder M."/>
            <person name="Bloem J."/>
            <person name="Labutti K."/>
            <person name="Salamov A."/>
            <person name="Andreopoulos B."/>
            <person name="Baker S."/>
            <person name="Barry K."/>
            <person name="Bills G."/>
            <person name="Bluhm B."/>
            <person name="Cannon C."/>
            <person name="Castanera R."/>
            <person name="Culley D."/>
            <person name="Daum C."/>
            <person name="Ezra D."/>
            <person name="Gonzalez J."/>
            <person name="Henrissat B."/>
            <person name="Kuo A."/>
            <person name="Liang C."/>
            <person name="Lipzen A."/>
            <person name="Lutzoni F."/>
            <person name="Magnuson J."/>
            <person name="Mondo S."/>
            <person name="Nolan M."/>
            <person name="Ohm R."/>
            <person name="Pangilinan J."/>
            <person name="Park H.-J."/>
            <person name="Ramirez L."/>
            <person name="Alfaro M."/>
            <person name="Sun H."/>
            <person name="Tritt A."/>
            <person name="Yoshinaga Y."/>
            <person name="Zwiers L.-H."/>
            <person name="Turgeon B."/>
            <person name="Goodwin S."/>
            <person name="Spatafora J."/>
            <person name="Crous P."/>
            <person name="Grigoriev I."/>
        </authorList>
    </citation>
    <scope>NUCLEOTIDE SEQUENCE</scope>
    <source>
        <strain evidence="2">CBS 122681</strain>
    </source>
</reference>
<keyword evidence="3" id="KW-1185">Reference proteome</keyword>
<gene>
    <name evidence="2" type="ORF">K491DRAFT_589680</name>
</gene>
<name>A0A6A6TJR2_9PLEO</name>
<feature type="region of interest" description="Disordered" evidence="1">
    <location>
        <begin position="719"/>
        <end position="743"/>
    </location>
</feature>